<dbReference type="AlphaFoldDB" id="A0A927M337"/>
<evidence type="ECO:0000256" key="2">
    <source>
        <dbReference type="ARBA" id="ARBA00005582"/>
    </source>
</evidence>
<name>A0A927M337_9ACTN</name>
<dbReference type="SUPFAM" id="SSF55811">
    <property type="entry name" value="Nudix"/>
    <property type="match status" value="1"/>
</dbReference>
<dbReference type="InterPro" id="IPR020084">
    <property type="entry name" value="NUDIX_hydrolase_CS"/>
</dbReference>
<dbReference type="InterPro" id="IPR015797">
    <property type="entry name" value="NUDIX_hydrolase-like_dom_sf"/>
</dbReference>
<dbReference type="Gene3D" id="3.90.79.10">
    <property type="entry name" value="Nucleoside Triphosphate Pyrophosphohydrolase"/>
    <property type="match status" value="1"/>
</dbReference>
<dbReference type="InterPro" id="IPR000086">
    <property type="entry name" value="NUDIX_hydrolase_dom"/>
</dbReference>
<sequence length="148" mass="16094">MSHPTHPVDVMLLLAHGDRVLLALRDGTGYADGQWNLPSGKLEAGEDARTAVIRETREEIGLDLDPGELRLATTVHHRNAAGQGRIGLVFAATYDPDRHGTPVNAEPHKCAEIRWVPAHRLPGNTFPYTSAAVAAHRAGDVFRLDGWP</sequence>
<comment type="cofactor">
    <cofactor evidence="1">
        <name>Mg(2+)</name>
        <dbReference type="ChEBI" id="CHEBI:18420"/>
    </cofactor>
</comment>
<evidence type="ECO:0000256" key="4">
    <source>
        <dbReference type="RuleBase" id="RU003476"/>
    </source>
</evidence>
<evidence type="ECO:0000256" key="3">
    <source>
        <dbReference type="ARBA" id="ARBA00022801"/>
    </source>
</evidence>
<gene>
    <name evidence="6" type="ORF">H4W31_001568</name>
</gene>
<dbReference type="EMBL" id="JADBEB010000001">
    <property type="protein sequence ID" value="MBE1485930.1"/>
    <property type="molecule type" value="Genomic_DNA"/>
</dbReference>
<organism evidence="6 7">
    <name type="scientific">Plantactinospora soyae</name>
    <dbReference type="NCBI Taxonomy" id="1544732"/>
    <lineage>
        <taxon>Bacteria</taxon>
        <taxon>Bacillati</taxon>
        <taxon>Actinomycetota</taxon>
        <taxon>Actinomycetes</taxon>
        <taxon>Micromonosporales</taxon>
        <taxon>Micromonosporaceae</taxon>
        <taxon>Plantactinospora</taxon>
    </lineage>
</organism>
<feature type="domain" description="Nudix hydrolase" evidence="5">
    <location>
        <begin position="4"/>
        <end position="139"/>
    </location>
</feature>
<dbReference type="RefSeq" id="WP_192766044.1">
    <property type="nucleotide sequence ID" value="NZ_JADBEB010000001.1"/>
</dbReference>
<keyword evidence="7" id="KW-1185">Reference proteome</keyword>
<evidence type="ECO:0000256" key="1">
    <source>
        <dbReference type="ARBA" id="ARBA00001946"/>
    </source>
</evidence>
<evidence type="ECO:0000313" key="6">
    <source>
        <dbReference type="EMBL" id="MBE1485930.1"/>
    </source>
</evidence>
<comment type="similarity">
    <text evidence="2 4">Belongs to the Nudix hydrolase family.</text>
</comment>
<dbReference type="PROSITE" id="PS00893">
    <property type="entry name" value="NUDIX_BOX"/>
    <property type="match status" value="1"/>
</dbReference>
<dbReference type="CDD" id="cd04683">
    <property type="entry name" value="NUDIX_Hydrolase"/>
    <property type="match status" value="1"/>
</dbReference>
<accession>A0A927M337</accession>
<dbReference type="PROSITE" id="PS51462">
    <property type="entry name" value="NUDIX"/>
    <property type="match status" value="1"/>
</dbReference>
<dbReference type="GO" id="GO:0016787">
    <property type="term" value="F:hydrolase activity"/>
    <property type="evidence" value="ECO:0007669"/>
    <property type="project" value="UniProtKB-KW"/>
</dbReference>
<evidence type="ECO:0000259" key="5">
    <source>
        <dbReference type="PROSITE" id="PS51462"/>
    </source>
</evidence>
<dbReference type="PANTHER" id="PTHR43046">
    <property type="entry name" value="GDP-MANNOSE MANNOSYL HYDROLASE"/>
    <property type="match status" value="1"/>
</dbReference>
<protein>
    <submittedName>
        <fullName evidence="6">8-oxo-dGTP pyrophosphatase MutT (NUDIX family)</fullName>
    </submittedName>
</protein>
<proteinExistence type="inferred from homology"/>
<dbReference type="PANTHER" id="PTHR43046:SF16">
    <property type="entry name" value="ADP-RIBOSE PYROPHOSPHATASE YJHB-RELATED"/>
    <property type="match status" value="1"/>
</dbReference>
<dbReference type="InterPro" id="IPR020476">
    <property type="entry name" value="Nudix_hydrolase"/>
</dbReference>
<evidence type="ECO:0000313" key="7">
    <source>
        <dbReference type="Proteomes" id="UP000649753"/>
    </source>
</evidence>
<reference evidence="6" key="1">
    <citation type="submission" date="2020-10" db="EMBL/GenBank/DDBJ databases">
        <title>Sequencing the genomes of 1000 actinobacteria strains.</title>
        <authorList>
            <person name="Klenk H.-P."/>
        </authorList>
    </citation>
    <scope>NUCLEOTIDE SEQUENCE</scope>
    <source>
        <strain evidence="6">DSM 46832</strain>
    </source>
</reference>
<dbReference type="Pfam" id="PF00293">
    <property type="entry name" value="NUDIX"/>
    <property type="match status" value="1"/>
</dbReference>
<dbReference type="PRINTS" id="PR00502">
    <property type="entry name" value="NUDIXFAMILY"/>
</dbReference>
<dbReference type="Proteomes" id="UP000649753">
    <property type="component" value="Unassembled WGS sequence"/>
</dbReference>
<keyword evidence="3 4" id="KW-0378">Hydrolase</keyword>
<comment type="caution">
    <text evidence="6">The sequence shown here is derived from an EMBL/GenBank/DDBJ whole genome shotgun (WGS) entry which is preliminary data.</text>
</comment>